<proteinExistence type="predicted"/>
<dbReference type="OrthoDB" id="275438at2157"/>
<sequence length="110" mass="12586">MTDGEYRIEGARVVGGEYRVSLSIMTEYELTVVAGHHESDAVEIAEERAIFGDEKPADRFTPHADVEQLREIYEDDVEAGQLEYMDAPTAPSEDTYWDDSRHFELEREAE</sequence>
<dbReference type="HOGENOM" id="CLU_2165214_0_0_2"/>
<dbReference type="Proteomes" id="UP000001903">
    <property type="component" value="Plasmid pHTUR05"/>
</dbReference>
<dbReference type="EMBL" id="CP001865">
    <property type="protein sequence ID" value="ADB63971.1"/>
    <property type="molecule type" value="Genomic_DNA"/>
</dbReference>
<accession>D2S3M4</accession>
<protein>
    <submittedName>
        <fullName evidence="1">Uncharacterized protein</fullName>
    </submittedName>
</protein>
<reference evidence="1 2" key="1">
    <citation type="journal article" date="2010" name="Stand. Genomic Sci.">
        <title>Complete genome sequence of Haloterrigena turkmenica type strain (4k).</title>
        <authorList>
            <person name="Saunders E."/>
            <person name="Tindall B.J."/>
            <person name="Fahnrich R."/>
            <person name="Lapidus A."/>
            <person name="Copeland A."/>
            <person name="Del Rio T.G."/>
            <person name="Lucas S."/>
            <person name="Chen F."/>
            <person name="Tice H."/>
            <person name="Cheng J.F."/>
            <person name="Han C."/>
            <person name="Detter J.C."/>
            <person name="Bruce D."/>
            <person name="Goodwin L."/>
            <person name="Chain P."/>
            <person name="Pitluck S."/>
            <person name="Pati A."/>
            <person name="Ivanova N."/>
            <person name="Mavromatis K."/>
            <person name="Chen A."/>
            <person name="Palaniappan K."/>
            <person name="Land M."/>
            <person name="Hauser L."/>
            <person name="Chang Y.J."/>
            <person name="Jeffries C.D."/>
            <person name="Brettin T."/>
            <person name="Rohde M."/>
            <person name="Goker M."/>
            <person name="Bristow J."/>
            <person name="Eisen J.A."/>
            <person name="Markowitz V."/>
            <person name="Hugenholtz P."/>
            <person name="Klenk H.P."/>
            <person name="Kyrpides N.C."/>
        </authorList>
    </citation>
    <scope>NUCLEOTIDE SEQUENCE [LARGE SCALE GENOMIC DNA]</scope>
    <source>
        <strain evidence="2">ATCC 51198 / DSM 5511 / JCM 9101 / NCIMB 13204 / VKM B-1734 / 4k</strain>
    </source>
</reference>
<evidence type="ECO:0000313" key="1">
    <source>
        <dbReference type="EMBL" id="ADB63971.1"/>
    </source>
</evidence>
<dbReference type="KEGG" id="htu:Htur_5084"/>
<geneLocation type="plasmid" evidence="1 2">
    <name>pHTUR05</name>
</geneLocation>
<gene>
    <name evidence="1" type="ordered locus">Htur_5084</name>
</gene>
<evidence type="ECO:0000313" key="2">
    <source>
        <dbReference type="Proteomes" id="UP000001903"/>
    </source>
</evidence>
<keyword evidence="1" id="KW-0614">Plasmid</keyword>
<dbReference type="AlphaFoldDB" id="D2S3M4"/>
<organism evidence="1 2">
    <name type="scientific">Haloterrigena turkmenica (strain ATCC 51198 / DSM 5511 / JCM 9101 / NCIMB 13204 / VKM B-1734 / 4k)</name>
    <name type="common">Halococcus turkmenicus</name>
    <dbReference type="NCBI Taxonomy" id="543526"/>
    <lineage>
        <taxon>Archaea</taxon>
        <taxon>Methanobacteriati</taxon>
        <taxon>Methanobacteriota</taxon>
        <taxon>Stenosarchaea group</taxon>
        <taxon>Halobacteria</taxon>
        <taxon>Halobacteriales</taxon>
        <taxon>Natrialbaceae</taxon>
        <taxon>Haloterrigena</taxon>
    </lineage>
</organism>
<keyword evidence="2" id="KW-1185">Reference proteome</keyword>
<dbReference type="RefSeq" id="WP_012946210.1">
    <property type="nucleotide sequence ID" value="NC_013748.1"/>
</dbReference>
<name>D2S3M4_HALTV</name>
<dbReference type="GeneID" id="8745889"/>